<protein>
    <submittedName>
        <fullName evidence="3">SH3 and multiple ankyrin repeat domains protein 3</fullName>
    </submittedName>
</protein>
<evidence type="ECO:0000313" key="3">
    <source>
        <dbReference type="EMBL" id="QQP32460.1"/>
    </source>
</evidence>
<evidence type="ECO:0000259" key="2">
    <source>
        <dbReference type="PROSITE" id="PS50105"/>
    </source>
</evidence>
<dbReference type="OrthoDB" id="445896at2759"/>
<dbReference type="PROSITE" id="PS50105">
    <property type="entry name" value="SAM_DOMAIN"/>
    <property type="match status" value="1"/>
</dbReference>
<dbReference type="InterPro" id="IPR013761">
    <property type="entry name" value="SAM/pointed_sf"/>
</dbReference>
<evidence type="ECO:0000313" key="4">
    <source>
        <dbReference type="Proteomes" id="UP000595437"/>
    </source>
</evidence>
<keyword evidence="4" id="KW-1185">Reference proteome</keyword>
<name>A0A7T8GLI9_CALRO</name>
<gene>
    <name evidence="3" type="ORF">FKW44_024781</name>
</gene>
<accession>A0A7T8GLI9</accession>
<evidence type="ECO:0000256" key="1">
    <source>
        <dbReference type="SAM" id="MobiDB-lite"/>
    </source>
</evidence>
<dbReference type="SUPFAM" id="SSF47769">
    <property type="entry name" value="SAM/Pointed domain"/>
    <property type="match status" value="1"/>
</dbReference>
<dbReference type="Proteomes" id="UP000595437">
    <property type="component" value="Chromosome 20"/>
</dbReference>
<dbReference type="InterPro" id="IPR001660">
    <property type="entry name" value="SAM"/>
</dbReference>
<sequence>MSEYKSAFLQNRIDGRRLLSITKVDLEKLGVHRVGHMLNIERSLKKYAASISNHHHGGGGHHHHHHGGGSSSSSATSGHHHAKK</sequence>
<dbReference type="EMBL" id="CP045909">
    <property type="protein sequence ID" value="QQP32460.1"/>
    <property type="molecule type" value="Genomic_DNA"/>
</dbReference>
<proteinExistence type="predicted"/>
<feature type="domain" description="SAM" evidence="2">
    <location>
        <begin position="1"/>
        <end position="50"/>
    </location>
</feature>
<feature type="compositionally biased region" description="Basic residues" evidence="1">
    <location>
        <begin position="53"/>
        <end position="67"/>
    </location>
</feature>
<feature type="region of interest" description="Disordered" evidence="1">
    <location>
        <begin position="49"/>
        <end position="84"/>
    </location>
</feature>
<organism evidence="3 4">
    <name type="scientific">Caligus rogercresseyi</name>
    <name type="common">Sea louse</name>
    <dbReference type="NCBI Taxonomy" id="217165"/>
    <lineage>
        <taxon>Eukaryota</taxon>
        <taxon>Metazoa</taxon>
        <taxon>Ecdysozoa</taxon>
        <taxon>Arthropoda</taxon>
        <taxon>Crustacea</taxon>
        <taxon>Multicrustacea</taxon>
        <taxon>Hexanauplia</taxon>
        <taxon>Copepoda</taxon>
        <taxon>Siphonostomatoida</taxon>
        <taxon>Caligidae</taxon>
        <taxon>Caligus</taxon>
    </lineage>
</organism>
<dbReference type="Gene3D" id="1.10.150.50">
    <property type="entry name" value="Transcription Factor, Ets-1"/>
    <property type="match status" value="1"/>
</dbReference>
<dbReference type="Pfam" id="PF00536">
    <property type="entry name" value="SAM_1"/>
    <property type="match status" value="1"/>
</dbReference>
<reference evidence="4" key="1">
    <citation type="submission" date="2021-01" db="EMBL/GenBank/DDBJ databases">
        <title>Caligus Genome Assembly.</title>
        <authorList>
            <person name="Gallardo-Escarate C."/>
        </authorList>
    </citation>
    <scope>NUCLEOTIDE SEQUENCE [LARGE SCALE GENOMIC DNA]</scope>
</reference>
<dbReference type="AlphaFoldDB" id="A0A7T8GLI9"/>